<feature type="compositionally biased region" description="Acidic residues" evidence="1">
    <location>
        <begin position="70"/>
        <end position="84"/>
    </location>
</feature>
<dbReference type="AlphaFoldDB" id="A0A2I8VN10"/>
<feature type="region of interest" description="Disordered" evidence="1">
    <location>
        <begin position="68"/>
        <end position="90"/>
    </location>
</feature>
<dbReference type="GeneID" id="35593995"/>
<evidence type="ECO:0000256" key="2">
    <source>
        <dbReference type="SAM" id="Phobius"/>
    </source>
</evidence>
<dbReference type="EMBL" id="CP026309">
    <property type="protein sequence ID" value="AUV83275.1"/>
    <property type="molecule type" value="Genomic_DNA"/>
</dbReference>
<sequence length="90" mass="9897">MGILDIARGRETDGDRTSDTDAEATDAEEIDTEEHTRGGNRRWLVLLGLVAIVAVAYLVSRKRAAREAEFTEIELEPTESESESESASTE</sequence>
<feature type="compositionally biased region" description="Basic and acidic residues" evidence="1">
    <location>
        <begin position="7"/>
        <end position="19"/>
    </location>
</feature>
<organism evidence="3 4">
    <name type="scientific">Salinigranum rubrum</name>
    <dbReference type="NCBI Taxonomy" id="755307"/>
    <lineage>
        <taxon>Archaea</taxon>
        <taxon>Methanobacteriati</taxon>
        <taxon>Methanobacteriota</taxon>
        <taxon>Stenosarchaea group</taxon>
        <taxon>Halobacteria</taxon>
        <taxon>Halobacteriales</taxon>
        <taxon>Haloferacaceae</taxon>
        <taxon>Salinigranum</taxon>
    </lineage>
</organism>
<feature type="compositionally biased region" description="Acidic residues" evidence="1">
    <location>
        <begin position="20"/>
        <end position="32"/>
    </location>
</feature>
<evidence type="ECO:0000313" key="4">
    <source>
        <dbReference type="Proteomes" id="UP000236584"/>
    </source>
</evidence>
<dbReference type="Proteomes" id="UP000236584">
    <property type="component" value="Chromosome"/>
</dbReference>
<dbReference type="RefSeq" id="WP_103426964.1">
    <property type="nucleotide sequence ID" value="NZ_CP026309.1"/>
</dbReference>
<proteinExistence type="predicted"/>
<evidence type="ECO:0000256" key="1">
    <source>
        <dbReference type="SAM" id="MobiDB-lite"/>
    </source>
</evidence>
<feature type="transmembrane region" description="Helical" evidence="2">
    <location>
        <begin position="43"/>
        <end position="60"/>
    </location>
</feature>
<dbReference type="KEGG" id="srub:C2R22_17845"/>
<accession>A0A2I8VN10</accession>
<protein>
    <submittedName>
        <fullName evidence="3">Uncharacterized protein</fullName>
    </submittedName>
</protein>
<keyword evidence="2" id="KW-0472">Membrane</keyword>
<keyword evidence="4" id="KW-1185">Reference proteome</keyword>
<reference evidence="3 4" key="1">
    <citation type="submission" date="2018-01" db="EMBL/GenBank/DDBJ databases">
        <title>Complete genome sequence of Salinigranum rubrum GX10T, an extremely halophilic archaeon isolated from a marine solar saltern.</title>
        <authorList>
            <person name="Han S."/>
        </authorList>
    </citation>
    <scope>NUCLEOTIDE SEQUENCE [LARGE SCALE GENOMIC DNA]</scope>
    <source>
        <strain evidence="3 4">GX10</strain>
    </source>
</reference>
<gene>
    <name evidence="3" type="ORF">C2R22_17845</name>
</gene>
<name>A0A2I8VN10_9EURY</name>
<keyword evidence="2" id="KW-0812">Transmembrane</keyword>
<feature type="region of interest" description="Disordered" evidence="1">
    <location>
        <begin position="1"/>
        <end position="37"/>
    </location>
</feature>
<evidence type="ECO:0000313" key="3">
    <source>
        <dbReference type="EMBL" id="AUV83275.1"/>
    </source>
</evidence>
<keyword evidence="2" id="KW-1133">Transmembrane helix</keyword>